<dbReference type="InterPro" id="IPR037524">
    <property type="entry name" value="PA14/GLEYA"/>
</dbReference>
<gene>
    <name evidence="3" type="ORF">TWF694_008459</name>
</gene>
<evidence type="ECO:0000256" key="1">
    <source>
        <dbReference type="SAM" id="SignalP"/>
    </source>
</evidence>
<dbReference type="Proteomes" id="UP001365542">
    <property type="component" value="Unassembled WGS sequence"/>
</dbReference>
<feature type="domain" description="PA14" evidence="2">
    <location>
        <begin position="170"/>
        <end position="342"/>
    </location>
</feature>
<protein>
    <recommendedName>
        <fullName evidence="2">PA14 domain-containing protein</fullName>
    </recommendedName>
</protein>
<feature type="chain" id="PRO_5043776802" description="PA14 domain-containing protein" evidence="1">
    <location>
        <begin position="23"/>
        <end position="365"/>
    </location>
</feature>
<keyword evidence="4" id="KW-1185">Reference proteome</keyword>
<dbReference type="PROSITE" id="PS51820">
    <property type="entry name" value="PA14"/>
    <property type="match status" value="1"/>
</dbReference>
<evidence type="ECO:0000313" key="3">
    <source>
        <dbReference type="EMBL" id="KAK6541083.1"/>
    </source>
</evidence>
<dbReference type="EMBL" id="JAVHJO010000004">
    <property type="protein sequence ID" value="KAK6541083.1"/>
    <property type="molecule type" value="Genomic_DNA"/>
</dbReference>
<keyword evidence="1" id="KW-0732">Signal</keyword>
<proteinExistence type="predicted"/>
<accession>A0AAV9XMT3</accession>
<comment type="caution">
    <text evidence="3">The sequence shown here is derived from an EMBL/GenBank/DDBJ whole genome shotgun (WGS) entry which is preliminary data.</text>
</comment>
<evidence type="ECO:0000313" key="4">
    <source>
        <dbReference type="Proteomes" id="UP001365542"/>
    </source>
</evidence>
<dbReference type="Gene3D" id="2.60.120.1560">
    <property type="match status" value="1"/>
</dbReference>
<dbReference type="AlphaFoldDB" id="A0AAV9XMT3"/>
<feature type="signal peptide" evidence="1">
    <location>
        <begin position="1"/>
        <end position="22"/>
    </location>
</feature>
<dbReference type="Pfam" id="PF10528">
    <property type="entry name" value="GLEYA"/>
    <property type="match status" value="1"/>
</dbReference>
<reference evidence="3 4" key="1">
    <citation type="submission" date="2019-10" db="EMBL/GenBank/DDBJ databases">
        <authorList>
            <person name="Palmer J.M."/>
        </authorList>
    </citation>
    <scope>NUCLEOTIDE SEQUENCE [LARGE SCALE GENOMIC DNA]</scope>
    <source>
        <strain evidence="3 4">TWF694</strain>
    </source>
</reference>
<organism evidence="3 4">
    <name type="scientific">Orbilia ellipsospora</name>
    <dbReference type="NCBI Taxonomy" id="2528407"/>
    <lineage>
        <taxon>Eukaryota</taxon>
        <taxon>Fungi</taxon>
        <taxon>Dikarya</taxon>
        <taxon>Ascomycota</taxon>
        <taxon>Pezizomycotina</taxon>
        <taxon>Orbiliomycetes</taxon>
        <taxon>Orbiliales</taxon>
        <taxon>Orbiliaceae</taxon>
        <taxon>Orbilia</taxon>
    </lineage>
</organism>
<name>A0AAV9XMT3_9PEZI</name>
<evidence type="ECO:0000259" key="2">
    <source>
        <dbReference type="PROSITE" id="PS51820"/>
    </source>
</evidence>
<sequence>MRITLSTAALAATFSLVSHTSASWLPRPQRGIQGRDSCSTTLTETLTTTTCPAPTRTYTRTTITETVTVSHTVTTIGDETITETTTVTDEETITALATVTEEDRITATVTETTNSVDTVTATATITDKETITNTVTATATITDEETVTETCVPVTTTVTATIPPLPVATCNNAGFQVAYWPNPYVTTQLSSLLPERYKTLVPTKNSTTQSAGLSSTVWDTGNFYGFTPGPNNVQIALMYRGYFYAPVDSTYTFKVVLANDFAAIWTGPTAYSGYLRSNANIVAQSAAGTGVATNVAFTKTITAGTYLPIRIIAANGDAGDGALYLSITDAAGTVYLSTAVDSPYIIQRGCTGDSTPSYPLWGHES</sequence>
<dbReference type="InterPro" id="IPR018871">
    <property type="entry name" value="GLEYA_adhesin_domain"/>
</dbReference>